<keyword evidence="2" id="KW-1185">Reference proteome</keyword>
<dbReference type="RefSeq" id="WP_289161515.1">
    <property type="nucleotide sequence ID" value="NZ_JASZZN010000001.1"/>
</dbReference>
<organism evidence="1 2">
    <name type="scientific">Roseiconus lacunae</name>
    <dbReference type="NCBI Taxonomy" id="2605694"/>
    <lineage>
        <taxon>Bacteria</taxon>
        <taxon>Pseudomonadati</taxon>
        <taxon>Planctomycetota</taxon>
        <taxon>Planctomycetia</taxon>
        <taxon>Pirellulales</taxon>
        <taxon>Pirellulaceae</taxon>
        <taxon>Roseiconus</taxon>
    </lineage>
</organism>
<evidence type="ECO:0000313" key="2">
    <source>
        <dbReference type="Proteomes" id="UP001239462"/>
    </source>
</evidence>
<protein>
    <recommendedName>
        <fullName evidence="3">Exostosin GT47 domain-containing protein</fullName>
    </recommendedName>
</protein>
<comment type="caution">
    <text evidence="1">The sequence shown here is derived from an EMBL/GenBank/DDBJ whole genome shotgun (WGS) entry which is preliminary data.</text>
</comment>
<name>A0ABT7PC28_9BACT</name>
<sequence>MHRFRSLHLSIEHAVKQWRWIARLKRTKQIRDHWLWIHQTDQATPVRSATKRCLLDFRRISCDGEQGRRFHALVSLLARGGYQVVMVPRLPFLQTGDRAFKASALNVAEPLTDDLAARRFDLCLTDRGTDHPLADRTVQVVTSTRRPVSPRDLAVPYSFYPLIWDNHEDDRFAEYRQRDRVWRLFFGGHCSKASYQRIRKYRRMQPVDRYTTIRQLTDWYGDRTRNIRSDQMLDRCLSQRHDGFVMIDNAQYRSDATRWLELLSSADFFVAAPGCDYPLSHNVIESIAVGTIPLLEYDSLLTPPLTDGVNCIAYRGRDGLCEAIERLDAMSADAIATMRGEVIRYYEDHLSPNAFCQRLESASVNRVHLFSYLTPAAKAA</sequence>
<evidence type="ECO:0000313" key="1">
    <source>
        <dbReference type="EMBL" id="MDM4013816.1"/>
    </source>
</evidence>
<gene>
    <name evidence="1" type="ORF">QTN89_00135</name>
</gene>
<dbReference type="EMBL" id="JASZZN010000001">
    <property type="protein sequence ID" value="MDM4013816.1"/>
    <property type="molecule type" value="Genomic_DNA"/>
</dbReference>
<proteinExistence type="predicted"/>
<evidence type="ECO:0008006" key="3">
    <source>
        <dbReference type="Google" id="ProtNLM"/>
    </source>
</evidence>
<dbReference type="Proteomes" id="UP001239462">
    <property type="component" value="Unassembled WGS sequence"/>
</dbReference>
<reference evidence="1 2" key="1">
    <citation type="submission" date="2023-06" db="EMBL/GenBank/DDBJ databases">
        <title>Roseiconus lacunae JC819 isolated from Gulf of Mannar region, Tamil Nadu.</title>
        <authorList>
            <person name="Pk S."/>
            <person name="Ch S."/>
            <person name="Ch V.R."/>
        </authorList>
    </citation>
    <scope>NUCLEOTIDE SEQUENCE [LARGE SCALE GENOMIC DNA]</scope>
    <source>
        <strain evidence="1 2">JC819</strain>
    </source>
</reference>
<accession>A0ABT7PC28</accession>